<dbReference type="PANTHER" id="PTHR11215:SF1">
    <property type="entry name" value="MYG1 EXONUCLEASE"/>
    <property type="match status" value="1"/>
</dbReference>
<accession>A0A9Q0ILW4</accession>
<evidence type="ECO:0000313" key="4">
    <source>
        <dbReference type="Proteomes" id="UP001148018"/>
    </source>
</evidence>
<keyword evidence="4" id="KW-1185">Reference proteome</keyword>
<dbReference type="Pfam" id="PF03690">
    <property type="entry name" value="MYG1_exonuc"/>
    <property type="match status" value="1"/>
</dbReference>
<sequence length="366" mass="40935">MSSQPKRLCTDNMSPKKIGTHNGTFHCDEDAEIIRTRDPAELAKCDIVVDVGGEFDPKKHRYDHHQRGFGDSFQSLCAEKPWVTKLSSAGLVYLHFGRQLLAQLTQLKEGDRQLEVLFDKMYENFVEEVDAVDNGISQCEGEARYSVGSTLSARPQGRLCDGPHSQQGGMKRRSMRQTGDWPEDDRFGPVGRIEGFRKALVLVGEEFLDRLDYYRSAWLPARVVVEEAIKARHQADPSGEVLVFSQGGCPWKEHLFALEKELKVDTPLKFALYPDQNGQWRVQCVPAGLNTFQNRGRLHHCSTLLSLLEEWCGVRDQVLSDLSGIKDCIFVHAGGFIGGNKTKEGALEMARRTLQASALSPVNGST</sequence>
<name>A0A9Q0ILW4_9TELE</name>
<protein>
    <submittedName>
        <fullName evidence="3">Uncharacterized protein</fullName>
    </submittedName>
</protein>
<dbReference type="GO" id="GO:0005737">
    <property type="term" value="C:cytoplasm"/>
    <property type="evidence" value="ECO:0007669"/>
    <property type="project" value="TreeGrafter"/>
</dbReference>
<reference evidence="3" key="1">
    <citation type="submission" date="2022-07" db="EMBL/GenBank/DDBJ databases">
        <title>Chromosome-level genome of Muraenolepis orangiensis.</title>
        <authorList>
            <person name="Kim J."/>
        </authorList>
    </citation>
    <scope>NUCLEOTIDE SEQUENCE</scope>
    <source>
        <strain evidence="3">KU_S4_2022</strain>
        <tissue evidence="3">Muscle</tissue>
    </source>
</reference>
<dbReference type="PANTHER" id="PTHR11215">
    <property type="entry name" value="METAL DEPENDENT HYDROLASE - RELATED"/>
    <property type="match status" value="1"/>
</dbReference>
<dbReference type="OrthoDB" id="10265310at2759"/>
<dbReference type="AlphaFoldDB" id="A0A9Q0ILW4"/>
<feature type="region of interest" description="Disordered" evidence="2">
    <location>
        <begin position="156"/>
        <end position="184"/>
    </location>
</feature>
<dbReference type="InterPro" id="IPR003226">
    <property type="entry name" value="MYG1_exonuclease"/>
</dbReference>
<proteinExistence type="inferred from homology"/>
<dbReference type="EMBL" id="JANIIK010000046">
    <property type="protein sequence ID" value="KAJ3601781.1"/>
    <property type="molecule type" value="Genomic_DNA"/>
</dbReference>
<evidence type="ECO:0000313" key="3">
    <source>
        <dbReference type="EMBL" id="KAJ3601781.1"/>
    </source>
</evidence>
<dbReference type="GO" id="GO:0005634">
    <property type="term" value="C:nucleus"/>
    <property type="evidence" value="ECO:0007669"/>
    <property type="project" value="TreeGrafter"/>
</dbReference>
<comment type="caution">
    <text evidence="3">The sequence shown here is derived from an EMBL/GenBank/DDBJ whole genome shotgun (WGS) entry which is preliminary data.</text>
</comment>
<organism evidence="3 4">
    <name type="scientific">Muraenolepis orangiensis</name>
    <name type="common">Patagonian moray cod</name>
    <dbReference type="NCBI Taxonomy" id="630683"/>
    <lineage>
        <taxon>Eukaryota</taxon>
        <taxon>Metazoa</taxon>
        <taxon>Chordata</taxon>
        <taxon>Craniata</taxon>
        <taxon>Vertebrata</taxon>
        <taxon>Euteleostomi</taxon>
        <taxon>Actinopterygii</taxon>
        <taxon>Neopterygii</taxon>
        <taxon>Teleostei</taxon>
        <taxon>Neoteleostei</taxon>
        <taxon>Acanthomorphata</taxon>
        <taxon>Zeiogadaria</taxon>
        <taxon>Gadariae</taxon>
        <taxon>Gadiformes</taxon>
        <taxon>Muraenolepidoidei</taxon>
        <taxon>Muraenolepididae</taxon>
        <taxon>Muraenolepis</taxon>
    </lineage>
</organism>
<evidence type="ECO:0000256" key="1">
    <source>
        <dbReference type="ARBA" id="ARBA00010105"/>
    </source>
</evidence>
<comment type="similarity">
    <text evidence="1">Belongs to the MYG1 family.</text>
</comment>
<gene>
    <name evidence="3" type="ORF">NHX12_029545</name>
</gene>
<dbReference type="Proteomes" id="UP001148018">
    <property type="component" value="Unassembled WGS sequence"/>
</dbReference>
<evidence type="ECO:0000256" key="2">
    <source>
        <dbReference type="SAM" id="MobiDB-lite"/>
    </source>
</evidence>